<evidence type="ECO:0000256" key="8">
    <source>
        <dbReference type="RuleBase" id="RU004004"/>
    </source>
</evidence>
<dbReference type="Gene3D" id="3.30.1370.130">
    <property type="match status" value="1"/>
</dbReference>
<dbReference type="SMART" id="SM00028">
    <property type="entry name" value="TPR"/>
    <property type="match status" value="3"/>
</dbReference>
<dbReference type="PROSITE" id="PS50005">
    <property type="entry name" value="TPR"/>
    <property type="match status" value="1"/>
</dbReference>
<dbReference type="AlphaFoldDB" id="A0A0C1TS57"/>
<keyword evidence="4" id="KW-0472">Membrane</keyword>
<evidence type="ECO:0000259" key="11">
    <source>
        <dbReference type="SMART" id="SM00965"/>
    </source>
</evidence>
<evidence type="ECO:0000256" key="9">
    <source>
        <dbReference type="SAM" id="MobiDB-lite"/>
    </source>
</evidence>
<feature type="repeat" description="TPR" evidence="6">
    <location>
        <begin position="120"/>
        <end position="153"/>
    </location>
</feature>
<feature type="domain" description="Secretin/TonB short N-terminal" evidence="11">
    <location>
        <begin position="206"/>
        <end position="256"/>
    </location>
</feature>
<feature type="region of interest" description="Disordered" evidence="9">
    <location>
        <begin position="626"/>
        <end position="673"/>
    </location>
</feature>
<dbReference type="Pfam" id="PF00963">
    <property type="entry name" value="Cohesin"/>
    <property type="match status" value="1"/>
</dbReference>
<evidence type="ECO:0000256" key="6">
    <source>
        <dbReference type="PROSITE-ProRule" id="PRU00339"/>
    </source>
</evidence>
<dbReference type="PROSITE" id="PS51257">
    <property type="entry name" value="PROKAR_LIPOPROTEIN"/>
    <property type="match status" value="1"/>
</dbReference>
<dbReference type="PRINTS" id="PR01032">
    <property type="entry name" value="PHAGEIV"/>
</dbReference>
<gene>
    <name evidence="12" type="ORF">SE37_05805</name>
</gene>
<dbReference type="PANTHER" id="PTHR30332:SF17">
    <property type="entry name" value="TYPE IV PILIATION SYSTEM PROTEIN DR_0774-RELATED"/>
    <property type="match status" value="1"/>
</dbReference>
<evidence type="ECO:0000313" key="13">
    <source>
        <dbReference type="Proteomes" id="UP000031433"/>
    </source>
</evidence>
<dbReference type="GO" id="GO:0009279">
    <property type="term" value="C:cell outer membrane"/>
    <property type="evidence" value="ECO:0007669"/>
    <property type="project" value="UniProtKB-SubCell"/>
</dbReference>
<keyword evidence="2 8" id="KW-0813">Transport</keyword>
<dbReference type="InterPro" id="IPR005644">
    <property type="entry name" value="NolW-like"/>
</dbReference>
<dbReference type="Gene3D" id="1.25.40.10">
    <property type="entry name" value="Tetratricopeptide repeat domain"/>
    <property type="match status" value="1"/>
</dbReference>
<dbReference type="InterPro" id="IPR038591">
    <property type="entry name" value="NolW-like_sf"/>
</dbReference>
<dbReference type="InterPro" id="IPR004846">
    <property type="entry name" value="T2SS/T3SS_dom"/>
</dbReference>
<dbReference type="InterPro" id="IPR002102">
    <property type="entry name" value="Cohesin_dom"/>
</dbReference>
<dbReference type="PRINTS" id="PR00811">
    <property type="entry name" value="BCTERIALGSPD"/>
</dbReference>
<dbReference type="InterPro" id="IPR019734">
    <property type="entry name" value="TPR_rpt"/>
</dbReference>
<dbReference type="GO" id="GO:0015627">
    <property type="term" value="C:type II protein secretion system complex"/>
    <property type="evidence" value="ECO:0007669"/>
    <property type="project" value="TreeGrafter"/>
</dbReference>
<evidence type="ECO:0000256" key="4">
    <source>
        <dbReference type="ARBA" id="ARBA00023136"/>
    </source>
</evidence>
<dbReference type="InterPro" id="IPR011990">
    <property type="entry name" value="TPR-like_helical_dom_sf"/>
</dbReference>
<dbReference type="GO" id="GO:0030246">
    <property type="term" value="F:carbohydrate binding"/>
    <property type="evidence" value="ECO:0007669"/>
    <property type="project" value="InterPro"/>
</dbReference>
<dbReference type="SUPFAM" id="SSF49384">
    <property type="entry name" value="Carbohydrate-binding domain"/>
    <property type="match status" value="1"/>
</dbReference>
<keyword evidence="6" id="KW-0802">TPR repeat</keyword>
<evidence type="ECO:0000256" key="10">
    <source>
        <dbReference type="SAM" id="SignalP"/>
    </source>
</evidence>
<dbReference type="Pfam" id="PF03958">
    <property type="entry name" value="Secretin_N"/>
    <property type="match status" value="1"/>
</dbReference>
<dbReference type="Pfam" id="PF00515">
    <property type="entry name" value="TPR_1"/>
    <property type="match status" value="1"/>
</dbReference>
<keyword evidence="3 10" id="KW-0732">Signal</keyword>
<dbReference type="GO" id="GO:0009306">
    <property type="term" value="P:protein secretion"/>
    <property type="evidence" value="ECO:0007669"/>
    <property type="project" value="InterPro"/>
</dbReference>
<reference evidence="12 13" key="1">
    <citation type="submission" date="2015-01" db="EMBL/GenBank/DDBJ databases">
        <title>Genome sequence of the anaerobic bacterium Geobacter soli GSS01, a dissimilatory Fe(III) reducer from soil.</title>
        <authorList>
            <person name="Yang G."/>
            <person name="Zhou S."/>
        </authorList>
    </citation>
    <scope>NUCLEOTIDE SEQUENCE [LARGE SCALE GENOMIC DNA]</scope>
    <source>
        <strain evidence="12 13">GSS01</strain>
    </source>
</reference>
<name>A0A0C1TS57_9BACT</name>
<dbReference type="InterPro" id="IPR001775">
    <property type="entry name" value="GspD/PilQ"/>
</dbReference>
<dbReference type="Gene3D" id="3.30.1370.120">
    <property type="match status" value="1"/>
</dbReference>
<dbReference type="InterPro" id="IPR050810">
    <property type="entry name" value="Bact_Secretion_Sys_Channel"/>
</dbReference>
<dbReference type="PANTHER" id="PTHR30332">
    <property type="entry name" value="PROBABLE GENERAL SECRETION PATHWAY PROTEIN D"/>
    <property type="match status" value="1"/>
</dbReference>
<dbReference type="Proteomes" id="UP000031433">
    <property type="component" value="Unassembled WGS sequence"/>
</dbReference>
<dbReference type="Gene3D" id="2.60.40.680">
    <property type="match status" value="1"/>
</dbReference>
<sequence>MRTIANMAIAAVVLTFLAGCTAGLTAFNKAEKLEEEGKLDEAVMKFAEAASTNPQQTEYRMRLLKASEKAAFEHLKKGDTAYEQQLLDEALREYQAAVSLNPALARAKQRSDELIRVRNSLTYYREGLEFEKSNKPREALQAYRKALDLNPENKEIKEALEKLLQTRRTKLEGFELNLKSTKPITLKFKEAKLKDVFYILSQLSGINFIFDEGVKEQNVTILLENASFNQAFDLLTSMNKLGRKVLNEGTILIFPKTPEKAKQYEDLMVKTFYLNSLDAKKAVNLLRTMLQVKKIYVNEELNALVIRDNPELIDVAGKILEANDVPDAEVLLEVEVIQVSKNNSELFGLGLSRYAVSLNARTPGSGGDFFSDTFDPKVTTTSNDTTTVTTTQVKNLLNLFNWNGYQGFLTVPSATYNFSKQLSNAEVLSNPKIRVKNREKSKFTVGTRVPITTTSSTGSVGGVTVNVQYVDVGVKLNAEPVIQLNNEVTIKLGVEVSSIIGEKTVGSGDAISSVVTIGTRNVDTVLNLKDGETSIIGGLIEDSKSKSKQKIWLLGDIPLIGSLLSSHNDKYDKSELVLAITPRIVRAVSVPEADVAAFWSGKEDDPTAVRPFSSFELEPEFAVQPAATPAAKGAPAAPAAKPGPATPAGQPAAPAAAPAAGGQPAGTPATPVAASTAAGAQAVAAPVQPAMRGSLNIAAPAGVDLGGQFKVEVKVSDVKGLAKAPFILLYDPIFIEYVGAAEGNFLNRDGKPTTFNALADKAAGRVVVTMDRSAAGEGVDGSGTLLTATFTAKNKGPASLGLQNVKFADQANRPLDIIPYNTVVEVK</sequence>
<keyword evidence="13" id="KW-1185">Reference proteome</keyword>
<evidence type="ECO:0000256" key="1">
    <source>
        <dbReference type="ARBA" id="ARBA00004370"/>
    </source>
</evidence>
<feature type="chain" id="PRO_5002139465" evidence="10">
    <location>
        <begin position="27"/>
        <end position="827"/>
    </location>
</feature>
<dbReference type="CDD" id="cd08547">
    <property type="entry name" value="Type_II_cohesin"/>
    <property type="match status" value="1"/>
</dbReference>
<keyword evidence="5" id="KW-0998">Cell outer membrane</keyword>
<evidence type="ECO:0000313" key="12">
    <source>
        <dbReference type="EMBL" id="KIE42168.1"/>
    </source>
</evidence>
<evidence type="ECO:0000256" key="7">
    <source>
        <dbReference type="RuleBase" id="RU004003"/>
    </source>
</evidence>
<evidence type="ECO:0000256" key="2">
    <source>
        <dbReference type="ARBA" id="ARBA00022448"/>
    </source>
</evidence>
<protein>
    <submittedName>
        <fullName evidence="12">Type II secretion system protein</fullName>
    </submittedName>
</protein>
<dbReference type="GO" id="GO:0000272">
    <property type="term" value="P:polysaccharide catabolic process"/>
    <property type="evidence" value="ECO:0007669"/>
    <property type="project" value="InterPro"/>
</dbReference>
<dbReference type="InterPro" id="IPR008965">
    <property type="entry name" value="CBM2/CBM3_carb-bd_dom_sf"/>
</dbReference>
<dbReference type="PROSITE" id="PS50293">
    <property type="entry name" value="TPR_REGION"/>
    <property type="match status" value="1"/>
</dbReference>
<accession>A0A0C1TS57</accession>
<evidence type="ECO:0000256" key="5">
    <source>
        <dbReference type="ARBA" id="ARBA00023237"/>
    </source>
</evidence>
<organism evidence="12 13">
    <name type="scientific">Geobacter soli</name>
    <dbReference type="NCBI Taxonomy" id="1510391"/>
    <lineage>
        <taxon>Bacteria</taxon>
        <taxon>Pseudomonadati</taxon>
        <taxon>Thermodesulfobacteriota</taxon>
        <taxon>Desulfuromonadia</taxon>
        <taxon>Geobacterales</taxon>
        <taxon>Geobacteraceae</taxon>
        <taxon>Geobacter</taxon>
    </lineage>
</organism>
<comment type="subcellular location">
    <subcellularLocation>
        <location evidence="8">Cell outer membrane</location>
    </subcellularLocation>
    <subcellularLocation>
        <location evidence="1">Membrane</location>
    </subcellularLocation>
</comment>
<proteinExistence type="inferred from homology"/>
<comment type="similarity">
    <text evidence="7">Belongs to the bacterial secretin family.</text>
</comment>
<dbReference type="SUPFAM" id="SSF48452">
    <property type="entry name" value="TPR-like"/>
    <property type="match status" value="1"/>
</dbReference>
<comment type="caution">
    <text evidence="12">The sequence shown here is derived from an EMBL/GenBank/DDBJ whole genome shotgun (WGS) entry which is preliminary data.</text>
</comment>
<dbReference type="Pfam" id="PF00263">
    <property type="entry name" value="Secretin"/>
    <property type="match status" value="1"/>
</dbReference>
<dbReference type="EMBL" id="JXBL01000001">
    <property type="protein sequence ID" value="KIE42168.1"/>
    <property type="molecule type" value="Genomic_DNA"/>
</dbReference>
<dbReference type="InterPro" id="IPR011662">
    <property type="entry name" value="Secretin/TonB_short_N"/>
</dbReference>
<dbReference type="RefSeq" id="WP_039644476.1">
    <property type="nucleotide sequence ID" value="NZ_JXBL01000001.1"/>
</dbReference>
<evidence type="ECO:0000256" key="3">
    <source>
        <dbReference type="ARBA" id="ARBA00022729"/>
    </source>
</evidence>
<dbReference type="SMART" id="SM00965">
    <property type="entry name" value="STN"/>
    <property type="match status" value="1"/>
</dbReference>
<feature type="signal peptide" evidence="10">
    <location>
        <begin position="1"/>
        <end position="26"/>
    </location>
</feature>